<feature type="domain" description="Helicase ATP-binding" evidence="16">
    <location>
        <begin position="281"/>
        <end position="436"/>
    </location>
</feature>
<gene>
    <name evidence="18" type="ORF">UV41_C0037G0004</name>
</gene>
<dbReference type="Pfam" id="PF00271">
    <property type="entry name" value="Helicase_C"/>
    <property type="match status" value="1"/>
</dbReference>
<dbReference type="InterPro" id="IPR014001">
    <property type="entry name" value="Helicase_ATP-bd"/>
</dbReference>
<evidence type="ECO:0000256" key="3">
    <source>
        <dbReference type="ARBA" id="ARBA00022741"/>
    </source>
</evidence>
<sequence length="682" mass="76621">MELKTPLLSLSGIGPSLADRLHRLNLFTVEDLVYHFPFRYDDFSATQPLDQTRIGETATFRGELWSIKNTYTRFRKVLTQAILNDGTGTVEIVWFNQPWLTKNLKAGDRLQVSGKLNRKGSKISLVSPVWERIQTPEVENFKPRELGIHTGRLVPVYPETYGLTSKWLRYKISQILPTVLPKITDPLPEDIKDNMLPEAQALQQIHFPDNFGQVRKATERLAFDELFYIHLQTQMKKADWKEKKVVVPWKINQSKLTGFIKKLPFKLTNAQERVLKEIIADLKSSQPMNRLLQGEVGSGKTVIAAIAAFLAHTNNLRTIIMAPTEILAFQHYETLSKLLGPLGIEIGIYTGSKKAVSRQPSAISNVIVGTHALLSSKLELDNVGLVIIDEQQRFGVEHRSILRSKSKSPHFLTMTATPIPRTVALTLYGDLDLSIIDQMPLGRKVVRTHFVPHVKRADAYKFISNLVEQGQQAYIITPLIEESETLISAKAAKVEYEKLQKDIFPNLRLGLLHGRLKSKEKEAAINQFKNHEVDILVSTSVVEVGVDVPNATIMVIEGAERFGLAQLHQLRGRVGRGELQSFTFLFAETESPQVVNRLKNLEKIHDGLKLAELDLKIRGSGEIFGTLQSGQWNLKIADLSNLTLIESTKLAASKILGISPNLDKYPEIKAKLGVGLKEIMPD</sequence>
<evidence type="ECO:0000256" key="8">
    <source>
        <dbReference type="ARBA" id="ARBA00023125"/>
    </source>
</evidence>
<dbReference type="Pfam" id="PF17191">
    <property type="entry name" value="RecG_wedge"/>
    <property type="match status" value="1"/>
</dbReference>
<feature type="domain" description="Helicase C-terminal" evidence="17">
    <location>
        <begin position="458"/>
        <end position="616"/>
    </location>
</feature>
<dbReference type="NCBIfam" id="TIGR00643">
    <property type="entry name" value="recG"/>
    <property type="match status" value="1"/>
</dbReference>
<dbReference type="SMART" id="SM00487">
    <property type="entry name" value="DEXDc"/>
    <property type="match status" value="1"/>
</dbReference>
<comment type="caution">
    <text evidence="18">The sequence shown here is derived from an EMBL/GenBank/DDBJ whole genome shotgun (WGS) entry which is preliminary data.</text>
</comment>
<keyword evidence="4 15" id="KW-0227">DNA damage</keyword>
<evidence type="ECO:0000259" key="16">
    <source>
        <dbReference type="PROSITE" id="PS51192"/>
    </source>
</evidence>
<dbReference type="PATRIC" id="fig|1618425.3.peg.586"/>
<evidence type="ECO:0000313" key="19">
    <source>
        <dbReference type="Proteomes" id="UP000034785"/>
    </source>
</evidence>
<dbReference type="CDD" id="cd17992">
    <property type="entry name" value="DEXHc_RecG"/>
    <property type="match status" value="1"/>
</dbReference>
<dbReference type="NCBIfam" id="NF008168">
    <property type="entry name" value="PRK10917.2-2"/>
    <property type="match status" value="1"/>
</dbReference>
<comment type="catalytic activity">
    <reaction evidence="14 15">
        <text>ATP + H2O = ADP + phosphate + H(+)</text>
        <dbReference type="Rhea" id="RHEA:13065"/>
        <dbReference type="ChEBI" id="CHEBI:15377"/>
        <dbReference type="ChEBI" id="CHEBI:15378"/>
        <dbReference type="ChEBI" id="CHEBI:30616"/>
        <dbReference type="ChEBI" id="CHEBI:43474"/>
        <dbReference type="ChEBI" id="CHEBI:456216"/>
        <dbReference type="EC" id="5.6.2.4"/>
    </reaction>
</comment>
<evidence type="ECO:0000256" key="13">
    <source>
        <dbReference type="ARBA" id="ARBA00034808"/>
    </source>
</evidence>
<dbReference type="GO" id="GO:0016887">
    <property type="term" value="F:ATP hydrolysis activity"/>
    <property type="evidence" value="ECO:0007669"/>
    <property type="project" value="RHEA"/>
</dbReference>
<evidence type="ECO:0000256" key="4">
    <source>
        <dbReference type="ARBA" id="ARBA00022763"/>
    </source>
</evidence>
<proteinExistence type="inferred from homology"/>
<dbReference type="InterPro" id="IPR001650">
    <property type="entry name" value="Helicase_C-like"/>
</dbReference>
<dbReference type="SUPFAM" id="SSF50249">
    <property type="entry name" value="Nucleic acid-binding proteins"/>
    <property type="match status" value="1"/>
</dbReference>
<keyword evidence="10 15" id="KW-0234">DNA repair</keyword>
<evidence type="ECO:0000256" key="14">
    <source>
        <dbReference type="ARBA" id="ARBA00048988"/>
    </source>
</evidence>
<keyword evidence="8" id="KW-0238">DNA-binding</keyword>
<evidence type="ECO:0000256" key="7">
    <source>
        <dbReference type="ARBA" id="ARBA00022840"/>
    </source>
</evidence>
<dbReference type="GO" id="GO:0043138">
    <property type="term" value="F:3'-5' DNA helicase activity"/>
    <property type="evidence" value="ECO:0007669"/>
    <property type="project" value="UniProtKB-EC"/>
</dbReference>
<dbReference type="PANTHER" id="PTHR47964">
    <property type="entry name" value="ATP-DEPENDENT DNA HELICASE HOMOLOG RECG, CHLOROPLASTIC"/>
    <property type="match status" value="1"/>
</dbReference>
<accession>A0A0G1E671</accession>
<dbReference type="SUPFAM" id="SSF52540">
    <property type="entry name" value="P-loop containing nucleoside triphosphate hydrolases"/>
    <property type="match status" value="2"/>
</dbReference>
<dbReference type="InterPro" id="IPR011545">
    <property type="entry name" value="DEAD/DEAH_box_helicase_dom"/>
</dbReference>
<dbReference type="EMBL" id="LCEJ01000037">
    <property type="protein sequence ID" value="KKS70058.1"/>
    <property type="molecule type" value="Genomic_DNA"/>
</dbReference>
<dbReference type="Proteomes" id="UP000034785">
    <property type="component" value="Unassembled WGS sequence"/>
</dbReference>
<keyword evidence="9 15" id="KW-0233">DNA recombination</keyword>
<protein>
    <recommendedName>
        <fullName evidence="2 15">ATP-dependent DNA helicase RecG</fullName>
        <ecNumber evidence="13 15">5.6.2.4</ecNumber>
    </recommendedName>
</protein>
<dbReference type="AlphaFoldDB" id="A0A0G1E671"/>
<evidence type="ECO:0000256" key="1">
    <source>
        <dbReference type="ARBA" id="ARBA00007504"/>
    </source>
</evidence>
<evidence type="ECO:0000313" key="18">
    <source>
        <dbReference type="EMBL" id="KKS70058.1"/>
    </source>
</evidence>
<evidence type="ECO:0000256" key="12">
    <source>
        <dbReference type="ARBA" id="ARBA00034617"/>
    </source>
</evidence>
<organism evidence="18 19">
    <name type="scientific">Candidatus Daviesbacteria bacterium GW2011_GWA2_42_7</name>
    <dbReference type="NCBI Taxonomy" id="1618425"/>
    <lineage>
        <taxon>Bacteria</taxon>
        <taxon>Candidatus Daviesiibacteriota</taxon>
    </lineage>
</organism>
<evidence type="ECO:0000256" key="11">
    <source>
        <dbReference type="ARBA" id="ARBA00023235"/>
    </source>
</evidence>
<evidence type="ECO:0000259" key="17">
    <source>
        <dbReference type="PROSITE" id="PS51194"/>
    </source>
</evidence>
<comment type="function">
    <text evidence="15">Plays a critical role in recombination and DNA repair. Helps process Holliday junction intermediates to mature products by catalyzing branch migration. Has replication fork regression activity, unwinds stalled or blocked replication forks to make a HJ that can be resolved. Has a DNA unwinding activity characteristic of a DNA helicase with 3'-5' polarity.</text>
</comment>
<comment type="catalytic activity">
    <reaction evidence="12 15">
        <text>Couples ATP hydrolysis with the unwinding of duplex DNA by translocating in the 3'-5' direction.</text>
        <dbReference type="EC" id="5.6.2.4"/>
    </reaction>
</comment>
<evidence type="ECO:0000256" key="9">
    <source>
        <dbReference type="ARBA" id="ARBA00023172"/>
    </source>
</evidence>
<evidence type="ECO:0000256" key="6">
    <source>
        <dbReference type="ARBA" id="ARBA00022806"/>
    </source>
</evidence>
<keyword evidence="5 15" id="KW-0378">Hydrolase</keyword>
<dbReference type="GO" id="GO:0006281">
    <property type="term" value="P:DNA repair"/>
    <property type="evidence" value="ECO:0007669"/>
    <property type="project" value="UniProtKB-UniRule"/>
</dbReference>
<dbReference type="PROSITE" id="PS51192">
    <property type="entry name" value="HELICASE_ATP_BIND_1"/>
    <property type="match status" value="1"/>
</dbReference>
<comment type="similarity">
    <text evidence="1 15">Belongs to the helicase family. RecG subfamily.</text>
</comment>
<dbReference type="GO" id="GO:0006310">
    <property type="term" value="P:DNA recombination"/>
    <property type="evidence" value="ECO:0007669"/>
    <property type="project" value="UniProtKB-UniRule"/>
</dbReference>
<dbReference type="Pfam" id="PF19833">
    <property type="entry name" value="RecG_dom3_C"/>
    <property type="match status" value="1"/>
</dbReference>
<dbReference type="CDD" id="cd04488">
    <property type="entry name" value="RecG_wedge_OBF"/>
    <property type="match status" value="1"/>
</dbReference>
<dbReference type="GO" id="GO:0005524">
    <property type="term" value="F:ATP binding"/>
    <property type="evidence" value="ECO:0007669"/>
    <property type="project" value="UniProtKB-KW"/>
</dbReference>
<dbReference type="NCBIfam" id="NF008165">
    <property type="entry name" value="PRK10917.1-3"/>
    <property type="match status" value="1"/>
</dbReference>
<dbReference type="InterPro" id="IPR047112">
    <property type="entry name" value="RecG/Mfd"/>
</dbReference>
<dbReference type="Pfam" id="PF00270">
    <property type="entry name" value="DEAD"/>
    <property type="match status" value="1"/>
</dbReference>
<dbReference type="InterPro" id="IPR033454">
    <property type="entry name" value="RecG_wedge"/>
</dbReference>
<keyword evidence="7 15" id="KW-0067">ATP-binding</keyword>
<dbReference type="GO" id="GO:0003677">
    <property type="term" value="F:DNA binding"/>
    <property type="evidence" value="ECO:0007669"/>
    <property type="project" value="UniProtKB-KW"/>
</dbReference>
<keyword evidence="11" id="KW-0413">Isomerase</keyword>
<name>A0A0G1E671_9BACT</name>
<evidence type="ECO:0000256" key="2">
    <source>
        <dbReference type="ARBA" id="ARBA00017846"/>
    </source>
</evidence>
<dbReference type="EC" id="5.6.2.4" evidence="13 15"/>
<dbReference type="PROSITE" id="PS51194">
    <property type="entry name" value="HELICASE_CTER"/>
    <property type="match status" value="1"/>
</dbReference>
<evidence type="ECO:0000256" key="15">
    <source>
        <dbReference type="RuleBase" id="RU363016"/>
    </source>
</evidence>
<dbReference type="InterPro" id="IPR004609">
    <property type="entry name" value="ATP-dep_DNA_helicase_RecG"/>
</dbReference>
<keyword evidence="3 15" id="KW-0547">Nucleotide-binding</keyword>
<reference evidence="18 19" key="1">
    <citation type="journal article" date="2015" name="Nature">
        <title>rRNA introns, odd ribosomes, and small enigmatic genomes across a large radiation of phyla.</title>
        <authorList>
            <person name="Brown C.T."/>
            <person name="Hug L.A."/>
            <person name="Thomas B.C."/>
            <person name="Sharon I."/>
            <person name="Castelle C.J."/>
            <person name="Singh A."/>
            <person name="Wilkins M.J."/>
            <person name="Williams K.H."/>
            <person name="Banfield J.F."/>
        </authorList>
    </citation>
    <scope>NUCLEOTIDE SEQUENCE [LARGE SCALE GENOMIC DNA]</scope>
</reference>
<dbReference type="PANTHER" id="PTHR47964:SF1">
    <property type="entry name" value="ATP-DEPENDENT DNA HELICASE HOMOLOG RECG, CHLOROPLASTIC"/>
    <property type="match status" value="1"/>
</dbReference>
<dbReference type="SMART" id="SM00490">
    <property type="entry name" value="HELICc"/>
    <property type="match status" value="1"/>
</dbReference>
<dbReference type="InterPro" id="IPR045562">
    <property type="entry name" value="RecG_dom3_C"/>
</dbReference>
<dbReference type="InterPro" id="IPR027417">
    <property type="entry name" value="P-loop_NTPase"/>
</dbReference>
<dbReference type="Gene3D" id="3.40.50.300">
    <property type="entry name" value="P-loop containing nucleotide triphosphate hydrolases"/>
    <property type="match status" value="2"/>
</dbReference>
<evidence type="ECO:0000256" key="5">
    <source>
        <dbReference type="ARBA" id="ARBA00022801"/>
    </source>
</evidence>
<dbReference type="InterPro" id="IPR012340">
    <property type="entry name" value="NA-bd_OB-fold"/>
</dbReference>
<evidence type="ECO:0000256" key="10">
    <source>
        <dbReference type="ARBA" id="ARBA00023204"/>
    </source>
</evidence>
<dbReference type="Gene3D" id="2.40.50.140">
    <property type="entry name" value="Nucleic acid-binding proteins"/>
    <property type="match status" value="1"/>
</dbReference>
<keyword evidence="6 15" id="KW-0347">Helicase</keyword>